<comment type="caution">
    <text evidence="4">The sequence shown here is derived from an EMBL/GenBank/DDBJ whole genome shotgun (WGS) entry which is preliminary data.</text>
</comment>
<evidence type="ECO:0000313" key="5">
    <source>
        <dbReference type="Proteomes" id="UP000653305"/>
    </source>
</evidence>
<dbReference type="PANTHER" id="PTHR19857">
    <property type="entry name" value="MITOCHONDRIAL DIVISION PROTEIN 1-RELATED"/>
    <property type="match status" value="1"/>
</dbReference>
<dbReference type="InterPro" id="IPR001680">
    <property type="entry name" value="WD40_rpt"/>
</dbReference>
<dbReference type="Gene3D" id="2.130.10.10">
    <property type="entry name" value="YVTN repeat-like/Quinoprotein amine dehydrogenase"/>
    <property type="match status" value="1"/>
</dbReference>
<dbReference type="SUPFAM" id="SSF48371">
    <property type="entry name" value="ARM repeat"/>
    <property type="match status" value="1"/>
</dbReference>
<dbReference type="PANTHER" id="PTHR19857:SF8">
    <property type="entry name" value="ANGIO-ASSOCIATED MIGRATORY CELL PROTEIN"/>
    <property type="match status" value="1"/>
</dbReference>
<dbReference type="InterPro" id="IPR051179">
    <property type="entry name" value="WD_repeat_multifunction"/>
</dbReference>
<dbReference type="SUPFAM" id="SSF50998">
    <property type="entry name" value="Quinoprotein alcohol dehydrogenase-like"/>
    <property type="match status" value="1"/>
</dbReference>
<evidence type="ECO:0000256" key="3">
    <source>
        <dbReference type="PROSITE-ProRule" id="PRU00221"/>
    </source>
</evidence>
<dbReference type="AlphaFoldDB" id="A0A830C833"/>
<dbReference type="InterPro" id="IPR011047">
    <property type="entry name" value="Quinoprotein_ADH-like_sf"/>
</dbReference>
<dbReference type="Pfam" id="PF00400">
    <property type="entry name" value="WD40"/>
    <property type="match status" value="2"/>
</dbReference>
<feature type="repeat" description="WD" evidence="3">
    <location>
        <begin position="143"/>
        <end position="180"/>
    </location>
</feature>
<sequence length="180" mass="19517">MGCKFTDISFIDSSAFSDCSSDRSGEFPTASSQSRDPQLQEYGDTAILNLSLCDENKEEIAYSGAIKPLVRALRSAAARENAACALLRLSLRWRRTRLIEVLDNEEGVSCLLWLTGSRYIATGCVDGKVRVWDSLSGDCAKIFSGHSDAVQSIAASANGDFLVSVSIDGTGRVFEIAEFR</sequence>
<dbReference type="EMBL" id="BMAC01000403">
    <property type="protein sequence ID" value="GFP95700.1"/>
    <property type="molecule type" value="Genomic_DNA"/>
</dbReference>
<reference evidence="4" key="1">
    <citation type="submission" date="2020-07" db="EMBL/GenBank/DDBJ databases">
        <title>Ethylene signaling mediates host invasion by parasitic plants.</title>
        <authorList>
            <person name="Yoshida S."/>
        </authorList>
    </citation>
    <scope>NUCLEOTIDE SEQUENCE</scope>
    <source>
        <strain evidence="4">Okayama</strain>
    </source>
</reference>
<dbReference type="PROSITE" id="PS50294">
    <property type="entry name" value="WD_REPEATS_REGION"/>
    <property type="match status" value="1"/>
</dbReference>
<dbReference type="PROSITE" id="PS50082">
    <property type="entry name" value="WD_REPEATS_2"/>
    <property type="match status" value="2"/>
</dbReference>
<evidence type="ECO:0000256" key="1">
    <source>
        <dbReference type="ARBA" id="ARBA00022574"/>
    </source>
</evidence>
<evidence type="ECO:0000256" key="2">
    <source>
        <dbReference type="ARBA" id="ARBA00022737"/>
    </source>
</evidence>
<organism evidence="4 5">
    <name type="scientific">Phtheirospermum japonicum</name>
    <dbReference type="NCBI Taxonomy" id="374723"/>
    <lineage>
        <taxon>Eukaryota</taxon>
        <taxon>Viridiplantae</taxon>
        <taxon>Streptophyta</taxon>
        <taxon>Embryophyta</taxon>
        <taxon>Tracheophyta</taxon>
        <taxon>Spermatophyta</taxon>
        <taxon>Magnoliopsida</taxon>
        <taxon>eudicotyledons</taxon>
        <taxon>Gunneridae</taxon>
        <taxon>Pentapetalae</taxon>
        <taxon>asterids</taxon>
        <taxon>lamiids</taxon>
        <taxon>Lamiales</taxon>
        <taxon>Orobanchaceae</taxon>
        <taxon>Orobanchaceae incertae sedis</taxon>
        <taxon>Phtheirospermum</taxon>
    </lineage>
</organism>
<keyword evidence="5" id="KW-1185">Reference proteome</keyword>
<dbReference type="Proteomes" id="UP000653305">
    <property type="component" value="Unassembled WGS sequence"/>
</dbReference>
<feature type="repeat" description="WD" evidence="3">
    <location>
        <begin position="101"/>
        <end position="142"/>
    </location>
</feature>
<accession>A0A830C833</accession>
<gene>
    <name evidence="4" type="ORF">PHJA_001714200</name>
</gene>
<proteinExistence type="predicted"/>
<keyword evidence="1 3" id="KW-0853">WD repeat</keyword>
<dbReference type="Gene3D" id="1.25.10.10">
    <property type="entry name" value="Leucine-rich Repeat Variant"/>
    <property type="match status" value="1"/>
</dbReference>
<name>A0A830C833_9LAMI</name>
<evidence type="ECO:0000313" key="4">
    <source>
        <dbReference type="EMBL" id="GFP95700.1"/>
    </source>
</evidence>
<protein>
    <submittedName>
        <fullName evidence="4">Transcription initiation factor TFIID subunit 5</fullName>
    </submittedName>
</protein>
<dbReference type="InterPro" id="IPR015943">
    <property type="entry name" value="WD40/YVTN_repeat-like_dom_sf"/>
</dbReference>
<dbReference type="SMART" id="SM00320">
    <property type="entry name" value="WD40"/>
    <property type="match status" value="2"/>
</dbReference>
<dbReference type="InterPro" id="IPR011989">
    <property type="entry name" value="ARM-like"/>
</dbReference>
<dbReference type="InterPro" id="IPR016024">
    <property type="entry name" value="ARM-type_fold"/>
</dbReference>
<dbReference type="OrthoDB" id="10261640at2759"/>
<keyword evidence="2" id="KW-0677">Repeat</keyword>